<dbReference type="EC" id="2.7.13.3" evidence="2"/>
<dbReference type="SUPFAM" id="SSF52172">
    <property type="entry name" value="CheY-like"/>
    <property type="match status" value="1"/>
</dbReference>
<feature type="compositionally biased region" description="Low complexity" evidence="7">
    <location>
        <begin position="294"/>
        <end position="308"/>
    </location>
</feature>
<evidence type="ECO:0000313" key="11">
    <source>
        <dbReference type="Proteomes" id="UP000191522"/>
    </source>
</evidence>
<dbReference type="SMART" id="SM00388">
    <property type="entry name" value="HisKA"/>
    <property type="match status" value="1"/>
</dbReference>
<feature type="region of interest" description="Disordered" evidence="7">
    <location>
        <begin position="352"/>
        <end position="384"/>
    </location>
</feature>
<dbReference type="Gene3D" id="1.10.287.130">
    <property type="match status" value="1"/>
</dbReference>
<dbReference type="GO" id="GO:0005886">
    <property type="term" value="C:plasma membrane"/>
    <property type="evidence" value="ECO:0007669"/>
    <property type="project" value="TreeGrafter"/>
</dbReference>
<reference evidence="11" key="1">
    <citation type="journal article" date="2017" name="Nat. Microbiol.">
        <title>Global analysis of biosynthetic gene clusters reveals vast potential of secondary metabolite production in Penicillium species.</title>
        <authorList>
            <person name="Nielsen J.C."/>
            <person name="Grijseels S."/>
            <person name="Prigent S."/>
            <person name="Ji B."/>
            <person name="Dainat J."/>
            <person name="Nielsen K.F."/>
            <person name="Frisvad J.C."/>
            <person name="Workman M."/>
            <person name="Nielsen J."/>
        </authorList>
    </citation>
    <scope>NUCLEOTIDE SEQUENCE [LARGE SCALE GENOMIC DNA]</scope>
    <source>
        <strain evidence="11">IBT 11843</strain>
    </source>
</reference>
<dbReference type="InterPro" id="IPR001789">
    <property type="entry name" value="Sig_transdc_resp-reg_receiver"/>
</dbReference>
<dbReference type="PANTHER" id="PTHR43047">
    <property type="entry name" value="TWO-COMPONENT HISTIDINE PROTEIN KINASE"/>
    <property type="match status" value="1"/>
</dbReference>
<dbReference type="GO" id="GO:0009927">
    <property type="term" value="F:histidine phosphotransfer kinase activity"/>
    <property type="evidence" value="ECO:0007669"/>
    <property type="project" value="TreeGrafter"/>
</dbReference>
<feature type="modified residue" description="4-aspartylphosphate" evidence="6">
    <location>
        <position position="1177"/>
    </location>
</feature>
<dbReference type="PANTHER" id="PTHR43047:SF72">
    <property type="entry name" value="OSMOSENSING HISTIDINE PROTEIN KINASE SLN1"/>
    <property type="match status" value="1"/>
</dbReference>
<dbReference type="SUPFAM" id="SSF47384">
    <property type="entry name" value="Homodimeric domain of signal transducing histidine kinase"/>
    <property type="match status" value="1"/>
</dbReference>
<dbReference type="InterPro" id="IPR036097">
    <property type="entry name" value="HisK_dim/P_sf"/>
</dbReference>
<gene>
    <name evidence="10" type="ORF">PENDEC_c003G01980</name>
</gene>
<dbReference type="Proteomes" id="UP000191522">
    <property type="component" value="Unassembled WGS sequence"/>
</dbReference>
<dbReference type="EMBL" id="MDYL01000003">
    <property type="protein sequence ID" value="OQD76838.1"/>
    <property type="molecule type" value="Genomic_DNA"/>
</dbReference>
<comment type="caution">
    <text evidence="10">The sequence shown here is derived from an EMBL/GenBank/DDBJ whole genome shotgun (WGS) entry which is preliminary data.</text>
</comment>
<organism evidence="10 11">
    <name type="scientific">Penicillium decumbens</name>
    <dbReference type="NCBI Taxonomy" id="69771"/>
    <lineage>
        <taxon>Eukaryota</taxon>
        <taxon>Fungi</taxon>
        <taxon>Dikarya</taxon>
        <taxon>Ascomycota</taxon>
        <taxon>Pezizomycotina</taxon>
        <taxon>Eurotiomycetes</taxon>
        <taxon>Eurotiomycetidae</taxon>
        <taxon>Eurotiales</taxon>
        <taxon>Aspergillaceae</taxon>
        <taxon>Penicillium</taxon>
    </lineage>
</organism>
<feature type="region of interest" description="Disordered" evidence="7">
    <location>
        <begin position="36"/>
        <end position="87"/>
    </location>
</feature>
<name>A0A1V6PIE6_PENDC</name>
<dbReference type="Gene3D" id="3.30.565.10">
    <property type="entry name" value="Histidine kinase-like ATPase, C-terminal domain"/>
    <property type="match status" value="1"/>
</dbReference>
<dbReference type="InterPro" id="IPR036890">
    <property type="entry name" value="HATPase_C_sf"/>
</dbReference>
<feature type="region of interest" description="Disordered" evidence="7">
    <location>
        <begin position="294"/>
        <end position="340"/>
    </location>
</feature>
<dbReference type="SMART" id="SM00448">
    <property type="entry name" value="REC"/>
    <property type="match status" value="1"/>
</dbReference>
<dbReference type="PROSITE" id="PS50109">
    <property type="entry name" value="HIS_KIN"/>
    <property type="match status" value="1"/>
</dbReference>
<dbReference type="InterPro" id="IPR005467">
    <property type="entry name" value="His_kinase_dom"/>
</dbReference>
<feature type="domain" description="Response regulatory" evidence="9">
    <location>
        <begin position="1125"/>
        <end position="1248"/>
    </location>
</feature>
<dbReference type="CDD" id="cd17546">
    <property type="entry name" value="REC_hyHK_CKI1_RcsC-like"/>
    <property type="match status" value="1"/>
</dbReference>
<accession>A0A1V6PIE6</accession>
<evidence type="ECO:0000313" key="10">
    <source>
        <dbReference type="EMBL" id="OQD76838.1"/>
    </source>
</evidence>
<evidence type="ECO:0000256" key="2">
    <source>
        <dbReference type="ARBA" id="ARBA00012438"/>
    </source>
</evidence>
<keyword evidence="11" id="KW-1185">Reference proteome</keyword>
<evidence type="ECO:0000259" key="8">
    <source>
        <dbReference type="PROSITE" id="PS50109"/>
    </source>
</evidence>
<keyword evidence="5" id="KW-0418">Kinase</keyword>
<dbReference type="OrthoDB" id="303614at2759"/>
<proteinExistence type="predicted"/>
<evidence type="ECO:0000256" key="6">
    <source>
        <dbReference type="PROSITE-ProRule" id="PRU00169"/>
    </source>
</evidence>
<dbReference type="FunFam" id="3.40.50.2300:FF:000632">
    <property type="entry name" value="Sensor histidine kinase/response regulator, putative"/>
    <property type="match status" value="1"/>
</dbReference>
<dbReference type="OMA" id="FPNATQV"/>
<dbReference type="PROSITE" id="PS50110">
    <property type="entry name" value="RESPONSE_REGULATORY"/>
    <property type="match status" value="1"/>
</dbReference>
<dbReference type="CDD" id="cd00082">
    <property type="entry name" value="HisKA"/>
    <property type="match status" value="1"/>
</dbReference>
<dbReference type="Pfam" id="PF00072">
    <property type="entry name" value="Response_reg"/>
    <property type="match status" value="1"/>
</dbReference>
<dbReference type="FunFam" id="1.10.287.130:FF:000023">
    <property type="entry name" value="Sensor histidine kinase/response regulator, putative"/>
    <property type="match status" value="1"/>
</dbReference>
<keyword evidence="3 6" id="KW-0597">Phosphoprotein</keyword>
<evidence type="ECO:0000256" key="4">
    <source>
        <dbReference type="ARBA" id="ARBA00022679"/>
    </source>
</evidence>
<dbReference type="Pfam" id="PF02518">
    <property type="entry name" value="HATPase_c"/>
    <property type="match status" value="1"/>
</dbReference>
<dbReference type="InterPro" id="IPR011006">
    <property type="entry name" value="CheY-like_superfamily"/>
</dbReference>
<sequence>MEASSRTQQSVEHSADRRVRELYRYYHPAGFPGVLPSWLPSGEGSPSSENGSSTGSPDTLLANDDSAASNSSATSRPSTASGPETLILGSPNNTLTSFCQLAAWRLNVERAMICVFDRDTQFILAEATKSVNLNDTSIHNNNDELWIGTSASRKKWKCCQDTAALPPSDRQAPTYHHLVVNDLSEDERYQKLKFVAGAPDFRFFAGTPLTTENRINLGCLFVLDTKPRDGLGELERDTLGSLSFLIMDYMKICRQASEGRRAVRLSRGLSYFVDGSSSFVNSIDPSRAGSRLRFSASSRSSHNRVNSADEYQGSNSQDNASELASHSPPNDRSLSADTHSFGSSASGLKLDNTACGETTSGVGSSLPEWITSSSRNRLPPDDSHGNSWCFRRAANLLRESLDLSDDGGVLFLEATQTPLMDGESGSDCSMSDKSGPATVLSMSTNVDPFAPRAGSLAAPPASVDRTFLRQLLRRYPQGKLWSLHRDGLISTSDDDEQEPRDNPTRNPSQSPLAVPPIDVTKLRGKRRKAENALLNQYFPGATQIMFVPLWNAVNSQWFAGCFCWTTVETQVFTSAVELSSVLGFGSSIMAEYSRVESLIADRQKGDFIGSISHELRSPLHGILAAAEFLNSTKLDEFQESLLETVNACGRTLLDTMNQVLDFSKVVSLERTWRSMKRKRESPLDFKGTDRLASHLDTYIVTDVSIVAEEVVEGISLGLAYGQNSTAAADLPVVLSSNTPKASTSRNVDVIIDIAHRDWVYRTQPGALRRIIMNIFGNAMKYTDEGRVTLSLDASSHSEGRSRRQGLEDLVTLTVSDTGRGISEEFLRDRLYTPFAQENPLAVGTGLGLSIVRSLVKALNGNIRVRSRPGEGTMVRVSLPLARPVGEEDPPVEPHGHQMQHSDILAQTISLREKYAGKRAGVWGTDPDHTAQNSPWAEIGRYLREWFKIDIVPWPTNLPLDMLVVEESELPVLRQIGLSATLPPLLILASKSSDYSIAKSELLPLASSVNIIRRPCGPHKLARSVMKSFGKSSSTVVGAAYPWDSERHMPIRSAPSTPAPASPIAVSFDDPLHTKLPSKEVRSRSSVAGASPDAPSVISAPPEAIVAAPVPPPLGENNTESTRLARILVVDDNRINLNLMMTFMKKRSLTELESAENGKLAVEAVERVSSGFDIIFMDMSMPVMNGFEATRAIRAIERERDGCGPAIIIALTGLSSSRDESEALASGVDMFLTKPVSFREVSRLLDEWEKDGMENERRKS</sequence>
<dbReference type="Gene3D" id="3.40.50.2300">
    <property type="match status" value="1"/>
</dbReference>
<feature type="compositionally biased region" description="Low complexity" evidence="7">
    <location>
        <begin position="36"/>
        <end position="81"/>
    </location>
</feature>
<dbReference type="Pfam" id="PF00512">
    <property type="entry name" value="HisKA"/>
    <property type="match status" value="1"/>
</dbReference>
<dbReference type="InterPro" id="IPR003594">
    <property type="entry name" value="HATPase_dom"/>
</dbReference>
<feature type="region of interest" description="Disordered" evidence="7">
    <location>
        <begin position="489"/>
        <end position="515"/>
    </location>
</feature>
<keyword evidence="4" id="KW-0808">Transferase</keyword>
<evidence type="ECO:0000256" key="5">
    <source>
        <dbReference type="ARBA" id="ARBA00022777"/>
    </source>
</evidence>
<protein>
    <recommendedName>
        <fullName evidence="2">histidine kinase</fullName>
        <ecNumber evidence="2">2.7.13.3</ecNumber>
    </recommendedName>
</protein>
<feature type="compositionally biased region" description="Polar residues" evidence="7">
    <location>
        <begin position="312"/>
        <end position="340"/>
    </location>
</feature>
<evidence type="ECO:0000256" key="3">
    <source>
        <dbReference type="ARBA" id="ARBA00022553"/>
    </source>
</evidence>
<feature type="domain" description="Histidine kinase" evidence="8">
    <location>
        <begin position="610"/>
        <end position="882"/>
    </location>
</feature>
<evidence type="ECO:0000256" key="1">
    <source>
        <dbReference type="ARBA" id="ARBA00000085"/>
    </source>
</evidence>
<dbReference type="AlphaFoldDB" id="A0A1V6PIE6"/>
<dbReference type="SUPFAM" id="SSF55781">
    <property type="entry name" value="GAF domain-like"/>
    <property type="match status" value="1"/>
</dbReference>
<evidence type="ECO:0000259" key="9">
    <source>
        <dbReference type="PROSITE" id="PS50110"/>
    </source>
</evidence>
<dbReference type="GO" id="GO:0000155">
    <property type="term" value="F:phosphorelay sensor kinase activity"/>
    <property type="evidence" value="ECO:0007669"/>
    <property type="project" value="InterPro"/>
</dbReference>
<comment type="catalytic activity">
    <reaction evidence="1">
        <text>ATP + protein L-histidine = ADP + protein N-phospho-L-histidine.</text>
        <dbReference type="EC" id="2.7.13.3"/>
    </reaction>
</comment>
<dbReference type="SMART" id="SM00387">
    <property type="entry name" value="HATPase_c"/>
    <property type="match status" value="1"/>
</dbReference>
<dbReference type="InterPro" id="IPR004358">
    <property type="entry name" value="Sig_transdc_His_kin-like_C"/>
</dbReference>
<dbReference type="InterPro" id="IPR003661">
    <property type="entry name" value="HisK_dim/P_dom"/>
</dbReference>
<dbReference type="PRINTS" id="PR00344">
    <property type="entry name" value="BCTRLSENSOR"/>
</dbReference>
<dbReference type="STRING" id="69771.A0A1V6PIE6"/>
<dbReference type="SUPFAM" id="SSF55874">
    <property type="entry name" value="ATPase domain of HSP90 chaperone/DNA topoisomerase II/histidine kinase"/>
    <property type="match status" value="1"/>
</dbReference>
<evidence type="ECO:0000256" key="7">
    <source>
        <dbReference type="SAM" id="MobiDB-lite"/>
    </source>
</evidence>